<evidence type="ECO:0000313" key="4">
    <source>
        <dbReference type="EMBL" id="SCZ68537.1"/>
    </source>
</evidence>
<keyword evidence="2" id="KW-1133">Transmembrane helix</keyword>
<evidence type="ECO:0000256" key="2">
    <source>
        <dbReference type="SAM" id="Phobius"/>
    </source>
</evidence>
<keyword evidence="2" id="KW-0472">Membrane</keyword>
<organism evidence="4 5">
    <name type="scientific">Epibacterium ulvae</name>
    <dbReference type="NCBI Taxonomy" id="1156985"/>
    <lineage>
        <taxon>Bacteria</taxon>
        <taxon>Pseudomonadati</taxon>
        <taxon>Pseudomonadota</taxon>
        <taxon>Alphaproteobacteria</taxon>
        <taxon>Rhodobacterales</taxon>
        <taxon>Roseobacteraceae</taxon>
        <taxon>Epibacterium</taxon>
    </lineage>
</organism>
<evidence type="ECO:0000256" key="1">
    <source>
        <dbReference type="SAM" id="MobiDB-lite"/>
    </source>
</evidence>
<dbReference type="OrthoDB" id="274718at2"/>
<dbReference type="STRING" id="1156985.SAMN04488118_10812"/>
<keyword evidence="5" id="KW-1185">Reference proteome</keyword>
<dbReference type="InterPro" id="IPR025178">
    <property type="entry name" value="Lnb_N"/>
</dbReference>
<sequence length="325" mass="36634">MIHIAYIFFHGLFGLTLLAYGAWSTTAIWLNLSGVPRILALGLLFGLVLATLAARIYKRSWGWLGFVLSAVVVTGWYQTIQPRADREWATDVSRGVKALVDGSHVTLTNLRDFKWQSEDSATERWITQDFDLDQLDSVEMLTSVWSNPDIAHLLVSFGFADGKRVVFSVEIRREKGEKFSEIGGFFRQFELVLIGATERDIVKLRTDYRGEEVRMFPVNLTPDQRRALFMSYVGLAQELERKPRFYNTISANCTTVVYGLARNLKSDLPLRKSLILSGRLPQYLDGLGVLGGDGTLQERHNAALLPGPAERETSDLPYSQAIRAR</sequence>
<accession>A0A1G5R3F9</accession>
<dbReference type="AlphaFoldDB" id="A0A1G5R3F9"/>
<feature type="transmembrane region" description="Helical" evidence="2">
    <location>
        <begin position="35"/>
        <end position="54"/>
    </location>
</feature>
<dbReference type="EMBL" id="FMWG01000008">
    <property type="protein sequence ID" value="SCZ68537.1"/>
    <property type="molecule type" value="Genomic_DNA"/>
</dbReference>
<reference evidence="4 5" key="1">
    <citation type="submission" date="2016-10" db="EMBL/GenBank/DDBJ databases">
        <authorList>
            <person name="de Groot N.N."/>
        </authorList>
    </citation>
    <scope>NUCLEOTIDE SEQUENCE [LARGE SCALE GENOMIC DNA]</scope>
    <source>
        <strain evidence="4 5">U95</strain>
    </source>
</reference>
<gene>
    <name evidence="4" type="ORF">SAMN04488118_10812</name>
</gene>
<keyword evidence="2" id="KW-0812">Transmembrane</keyword>
<protein>
    <recommendedName>
        <fullName evidence="3">Lnb N-terminal periplasmic domain-containing protein</fullName>
    </recommendedName>
</protein>
<feature type="domain" description="Lnb N-terminal periplasmic" evidence="3">
    <location>
        <begin position="122"/>
        <end position="271"/>
    </location>
</feature>
<evidence type="ECO:0000259" key="3">
    <source>
        <dbReference type="Pfam" id="PF13387"/>
    </source>
</evidence>
<feature type="transmembrane region" description="Helical" evidence="2">
    <location>
        <begin position="61"/>
        <end position="77"/>
    </location>
</feature>
<dbReference type="RefSeq" id="WP_090219571.1">
    <property type="nucleotide sequence ID" value="NZ_FMWG01000008.1"/>
</dbReference>
<evidence type="ECO:0000313" key="5">
    <source>
        <dbReference type="Proteomes" id="UP000198767"/>
    </source>
</evidence>
<dbReference type="Proteomes" id="UP000198767">
    <property type="component" value="Unassembled WGS sequence"/>
</dbReference>
<feature type="transmembrane region" description="Helical" evidence="2">
    <location>
        <begin position="7"/>
        <end position="29"/>
    </location>
</feature>
<proteinExistence type="predicted"/>
<feature type="region of interest" description="Disordered" evidence="1">
    <location>
        <begin position="305"/>
        <end position="325"/>
    </location>
</feature>
<dbReference type="Pfam" id="PF13387">
    <property type="entry name" value="Lnb_N"/>
    <property type="match status" value="1"/>
</dbReference>
<name>A0A1G5R3F9_9RHOB</name>